<name>A0A4R2L5A9_9GAMM</name>
<dbReference type="PANTHER" id="PTHR42834">
    <property type="entry name" value="ENDONUCLEASE/EXONUCLEASE/PHOSPHATASE FAMILY PROTEIN (AFU_ORTHOLOGUE AFUA_3G09210)"/>
    <property type="match status" value="1"/>
</dbReference>
<dbReference type="Proteomes" id="UP000295765">
    <property type="component" value="Unassembled WGS sequence"/>
</dbReference>
<organism evidence="2 3">
    <name type="scientific">Plasticicumulans lactativorans</name>
    <dbReference type="NCBI Taxonomy" id="1133106"/>
    <lineage>
        <taxon>Bacteria</taxon>
        <taxon>Pseudomonadati</taxon>
        <taxon>Pseudomonadota</taxon>
        <taxon>Gammaproteobacteria</taxon>
        <taxon>Candidatus Competibacteraceae</taxon>
        <taxon>Plasticicumulans</taxon>
    </lineage>
</organism>
<dbReference type="InterPro" id="IPR005135">
    <property type="entry name" value="Endo/exonuclease/phosphatase"/>
</dbReference>
<dbReference type="Gene3D" id="3.60.10.10">
    <property type="entry name" value="Endonuclease/exonuclease/phosphatase"/>
    <property type="match status" value="1"/>
</dbReference>
<dbReference type="SUPFAM" id="SSF56219">
    <property type="entry name" value="DNase I-like"/>
    <property type="match status" value="1"/>
</dbReference>
<evidence type="ECO:0000259" key="1">
    <source>
        <dbReference type="Pfam" id="PF03372"/>
    </source>
</evidence>
<evidence type="ECO:0000313" key="3">
    <source>
        <dbReference type="Proteomes" id="UP000295765"/>
    </source>
</evidence>
<comment type="caution">
    <text evidence="2">The sequence shown here is derived from an EMBL/GenBank/DDBJ whole genome shotgun (WGS) entry which is preliminary data.</text>
</comment>
<accession>A0A4R2L5A9</accession>
<dbReference type="GO" id="GO:0003824">
    <property type="term" value="F:catalytic activity"/>
    <property type="evidence" value="ECO:0007669"/>
    <property type="project" value="InterPro"/>
</dbReference>
<gene>
    <name evidence="2" type="ORF">EV699_11491</name>
</gene>
<dbReference type="AlphaFoldDB" id="A0A4R2L5A9"/>
<sequence>MIRIVSLNLCNLGADADPARLAAFGTLIAGTLASPAILAVQELKALAPPGSNGAVCGGASFTALSEAITAAGGPAYAWREVPPLADADGGQQGFNIRVGLLFDPARVRLREHGTAGPLDATGLRRRADGIGLTLSPGRIAPALPAFSGCAERHWLPSRKALIAEFEVLGAPLFVLVCHLKSMRAASRRAEDYAKKQRHAQAEAIHEFCAHLLRAAPAARLLVLGDMNDATGSKTLDILKGELLVNLMEALPRGERYTYRHSRRPVLLDHALASPALAPLVRAWVPHVHSDAAGPAASDHDPVVIDLAVPAGYAAT</sequence>
<protein>
    <recommendedName>
        <fullName evidence="1">Endonuclease/exonuclease/phosphatase domain-containing protein</fullName>
    </recommendedName>
</protein>
<dbReference type="Pfam" id="PF03372">
    <property type="entry name" value="Exo_endo_phos"/>
    <property type="match status" value="1"/>
</dbReference>
<dbReference type="EMBL" id="SLWY01000014">
    <property type="protein sequence ID" value="TCO80447.1"/>
    <property type="molecule type" value="Genomic_DNA"/>
</dbReference>
<keyword evidence="3" id="KW-1185">Reference proteome</keyword>
<feature type="domain" description="Endonuclease/exonuclease/phosphatase" evidence="1">
    <location>
        <begin position="7"/>
        <end position="299"/>
    </location>
</feature>
<dbReference type="RefSeq" id="WP_132543566.1">
    <property type="nucleotide sequence ID" value="NZ_SLWY01000014.1"/>
</dbReference>
<reference evidence="2 3" key="1">
    <citation type="submission" date="2019-03" db="EMBL/GenBank/DDBJ databases">
        <title>Genomic Encyclopedia of Type Strains, Phase IV (KMG-IV): sequencing the most valuable type-strain genomes for metagenomic binning, comparative biology and taxonomic classification.</title>
        <authorList>
            <person name="Goeker M."/>
        </authorList>
    </citation>
    <scope>NUCLEOTIDE SEQUENCE [LARGE SCALE GENOMIC DNA]</scope>
    <source>
        <strain evidence="2 3">DSM 25287</strain>
    </source>
</reference>
<evidence type="ECO:0000313" key="2">
    <source>
        <dbReference type="EMBL" id="TCO80447.1"/>
    </source>
</evidence>
<dbReference type="PANTHER" id="PTHR42834:SF1">
    <property type="entry name" value="ENDONUCLEASE_EXONUCLEASE_PHOSPHATASE FAMILY PROTEIN (AFU_ORTHOLOGUE AFUA_3G09210)"/>
    <property type="match status" value="1"/>
</dbReference>
<dbReference type="OrthoDB" id="9800417at2"/>
<proteinExistence type="predicted"/>
<dbReference type="InterPro" id="IPR036691">
    <property type="entry name" value="Endo/exonu/phosph_ase_sf"/>
</dbReference>